<feature type="domain" description="N-acetyltransferase" evidence="1">
    <location>
        <begin position="1"/>
        <end position="109"/>
    </location>
</feature>
<dbReference type="AlphaFoldDB" id="A0A936K874"/>
<evidence type="ECO:0000313" key="3">
    <source>
        <dbReference type="Proteomes" id="UP000709959"/>
    </source>
</evidence>
<protein>
    <recommendedName>
        <fullName evidence="1">N-acetyltransferase domain-containing protein</fullName>
    </recommendedName>
</protein>
<evidence type="ECO:0000313" key="2">
    <source>
        <dbReference type="EMBL" id="MBK8573890.1"/>
    </source>
</evidence>
<dbReference type="PROSITE" id="PS51186">
    <property type="entry name" value="GNAT"/>
    <property type="match status" value="1"/>
</dbReference>
<name>A0A936K874_9BACT</name>
<evidence type="ECO:0000259" key="1">
    <source>
        <dbReference type="PROSITE" id="PS51186"/>
    </source>
</evidence>
<organism evidence="2 3">
    <name type="scientific">Candidatus Geothrix odensensis</name>
    <dbReference type="NCBI Taxonomy" id="2954440"/>
    <lineage>
        <taxon>Bacteria</taxon>
        <taxon>Pseudomonadati</taxon>
        <taxon>Acidobacteriota</taxon>
        <taxon>Holophagae</taxon>
        <taxon>Holophagales</taxon>
        <taxon>Holophagaceae</taxon>
        <taxon>Geothrix</taxon>
    </lineage>
</organism>
<dbReference type="Gene3D" id="3.40.630.30">
    <property type="match status" value="1"/>
</dbReference>
<dbReference type="Pfam" id="PF13508">
    <property type="entry name" value="Acetyltransf_7"/>
    <property type="match status" value="1"/>
</dbReference>
<dbReference type="EMBL" id="JADKCH010000033">
    <property type="protein sequence ID" value="MBK8573890.1"/>
    <property type="molecule type" value="Genomic_DNA"/>
</dbReference>
<dbReference type="InterPro" id="IPR000182">
    <property type="entry name" value="GNAT_dom"/>
</dbReference>
<comment type="caution">
    <text evidence="2">The sequence shown here is derived from an EMBL/GenBank/DDBJ whole genome shotgun (WGS) entry which is preliminary data.</text>
</comment>
<accession>A0A936K874</accession>
<sequence length="109" mass="12649">MSVTIGPDLELIQQPRSAELGDYDWFDIEQAGTQVGKTRCRIEPGQFTVFSIMVYPEFEGHGYARAVIDHFKREHAVIIADRVRFTARAFWLKVGFVPESIDRYVWRRG</sequence>
<proteinExistence type="predicted"/>
<dbReference type="SUPFAM" id="SSF55729">
    <property type="entry name" value="Acyl-CoA N-acyltransferases (Nat)"/>
    <property type="match status" value="1"/>
</dbReference>
<dbReference type="GO" id="GO:0016747">
    <property type="term" value="F:acyltransferase activity, transferring groups other than amino-acyl groups"/>
    <property type="evidence" value="ECO:0007669"/>
    <property type="project" value="InterPro"/>
</dbReference>
<dbReference type="InterPro" id="IPR016181">
    <property type="entry name" value="Acyl_CoA_acyltransferase"/>
</dbReference>
<reference evidence="2 3" key="1">
    <citation type="submission" date="2020-10" db="EMBL/GenBank/DDBJ databases">
        <title>Connecting structure to function with the recovery of over 1000 high-quality activated sludge metagenome-assembled genomes encoding full-length rRNA genes using long-read sequencing.</title>
        <authorList>
            <person name="Singleton C.M."/>
            <person name="Petriglieri F."/>
            <person name="Kristensen J.M."/>
            <person name="Kirkegaard R.H."/>
            <person name="Michaelsen T.Y."/>
            <person name="Andersen M.H."/>
            <person name="Karst S.M."/>
            <person name="Dueholm M.S."/>
            <person name="Nielsen P.H."/>
            <person name="Albertsen M."/>
        </authorList>
    </citation>
    <scope>NUCLEOTIDE SEQUENCE [LARGE SCALE GENOMIC DNA]</scope>
    <source>
        <strain evidence="2">OdNE_18-Q3-R46-58_MAXAC.008</strain>
    </source>
</reference>
<dbReference type="Proteomes" id="UP000709959">
    <property type="component" value="Unassembled WGS sequence"/>
</dbReference>
<gene>
    <name evidence="2" type="ORF">IPN91_15010</name>
</gene>